<feature type="transmembrane region" description="Helical" evidence="1">
    <location>
        <begin position="65"/>
        <end position="92"/>
    </location>
</feature>
<name>A0A7I7WX90_MYCGU</name>
<evidence type="ECO:0000313" key="2">
    <source>
        <dbReference type="EMBL" id="BBZ20528.1"/>
    </source>
</evidence>
<dbReference type="AlphaFoldDB" id="A0A7I7WX90"/>
<evidence type="ECO:0000313" key="3">
    <source>
        <dbReference type="Proteomes" id="UP000466187"/>
    </source>
</evidence>
<dbReference type="KEGG" id="mgad:MGAD_48630"/>
<keyword evidence="1" id="KW-1133">Transmembrane helix</keyword>
<dbReference type="EMBL" id="AP022608">
    <property type="protein sequence ID" value="BBZ20528.1"/>
    <property type="molecule type" value="Genomic_DNA"/>
</dbReference>
<organism evidence="2 3">
    <name type="scientific">Mycolicibacterium gadium</name>
    <name type="common">Mycobacterium gadium</name>
    <dbReference type="NCBI Taxonomy" id="1794"/>
    <lineage>
        <taxon>Bacteria</taxon>
        <taxon>Bacillati</taxon>
        <taxon>Actinomycetota</taxon>
        <taxon>Actinomycetes</taxon>
        <taxon>Mycobacteriales</taxon>
        <taxon>Mycobacteriaceae</taxon>
        <taxon>Mycolicibacterium</taxon>
    </lineage>
</organism>
<accession>A0A7I7WX90</accession>
<keyword evidence="1" id="KW-0472">Membrane</keyword>
<proteinExistence type="predicted"/>
<dbReference type="RefSeq" id="WP_235690153.1">
    <property type="nucleotide sequence ID" value="NZ_AP022608.1"/>
</dbReference>
<evidence type="ECO:0000256" key="1">
    <source>
        <dbReference type="SAM" id="Phobius"/>
    </source>
</evidence>
<keyword evidence="1" id="KW-0812">Transmembrane</keyword>
<gene>
    <name evidence="2" type="ORF">MGAD_48630</name>
</gene>
<dbReference type="Proteomes" id="UP000466187">
    <property type="component" value="Chromosome"/>
</dbReference>
<protein>
    <recommendedName>
        <fullName evidence="4">Addiction module protein</fullName>
    </recommendedName>
</protein>
<reference evidence="2 3" key="1">
    <citation type="journal article" date="2019" name="Emerg. Microbes Infect.">
        <title>Comprehensive subspecies identification of 175 nontuberculous mycobacteria species based on 7547 genomic profiles.</title>
        <authorList>
            <person name="Matsumoto Y."/>
            <person name="Kinjo T."/>
            <person name="Motooka D."/>
            <person name="Nabeya D."/>
            <person name="Jung N."/>
            <person name="Uechi K."/>
            <person name="Horii T."/>
            <person name="Iida T."/>
            <person name="Fujita J."/>
            <person name="Nakamura S."/>
        </authorList>
    </citation>
    <scope>NUCLEOTIDE SEQUENCE [LARGE SCALE GENOMIC DNA]</scope>
    <source>
        <strain evidence="2 3">JCM 12688</strain>
    </source>
</reference>
<feature type="transmembrane region" description="Helical" evidence="1">
    <location>
        <begin position="21"/>
        <end position="45"/>
    </location>
</feature>
<sequence>MSEQRIWVRVERMLFDRGINTFLELALWIALMYIVIGVGYTIFHIELMGQLQQALTGAFPIFSDIAALVVMVIAWPFLWVTSFVCGVAGCGVF</sequence>
<evidence type="ECO:0008006" key="4">
    <source>
        <dbReference type="Google" id="ProtNLM"/>
    </source>
</evidence>